<evidence type="ECO:0000313" key="2">
    <source>
        <dbReference type="EMBL" id="THC92590.1"/>
    </source>
</evidence>
<keyword evidence="3" id="KW-1185">Reference proteome</keyword>
<dbReference type="VEuPathDB" id="FungiDB:EYZ11_007920"/>
<reference evidence="2 3" key="1">
    <citation type="submission" date="2019-03" db="EMBL/GenBank/DDBJ databases">
        <title>The genome sequence of a newly discovered highly antifungal drug resistant Aspergillus species, Aspergillus tanneri NIH 1004.</title>
        <authorList>
            <person name="Mounaud S."/>
            <person name="Singh I."/>
            <person name="Joardar V."/>
            <person name="Pakala S."/>
            <person name="Pakala S."/>
            <person name="Venepally P."/>
            <person name="Hoover J."/>
            <person name="Nierman W."/>
            <person name="Chung J."/>
            <person name="Losada L."/>
        </authorList>
    </citation>
    <scope>NUCLEOTIDE SEQUENCE [LARGE SCALE GENOMIC DNA]</scope>
    <source>
        <strain evidence="2 3">NIH1004</strain>
    </source>
</reference>
<comment type="caution">
    <text evidence="2">The sequence shown here is derived from an EMBL/GenBank/DDBJ whole genome shotgun (WGS) entry which is preliminary data.</text>
</comment>
<evidence type="ECO:0000256" key="1">
    <source>
        <dbReference type="SAM" id="MobiDB-lite"/>
    </source>
</evidence>
<sequence length="68" mass="7457">MALFKFRVYFEHGSPLSIIALLSVPESLALESPGGSKKMRRIGSRAQSGEETTVRVRSFGQDGRLDTS</sequence>
<protein>
    <submittedName>
        <fullName evidence="2">Uncharacterized protein</fullName>
    </submittedName>
</protein>
<dbReference type="Proteomes" id="UP000308092">
    <property type="component" value="Unassembled WGS sequence"/>
</dbReference>
<accession>A0A4S3JBX8</accession>
<proteinExistence type="predicted"/>
<name>A0A4S3JBX8_9EURO</name>
<organism evidence="2 3">
    <name type="scientific">Aspergillus tanneri</name>
    <dbReference type="NCBI Taxonomy" id="1220188"/>
    <lineage>
        <taxon>Eukaryota</taxon>
        <taxon>Fungi</taxon>
        <taxon>Dikarya</taxon>
        <taxon>Ascomycota</taxon>
        <taxon>Pezizomycotina</taxon>
        <taxon>Eurotiomycetes</taxon>
        <taxon>Eurotiomycetidae</taxon>
        <taxon>Eurotiales</taxon>
        <taxon>Aspergillaceae</taxon>
        <taxon>Aspergillus</taxon>
        <taxon>Aspergillus subgen. Circumdati</taxon>
    </lineage>
</organism>
<evidence type="ECO:0000313" key="3">
    <source>
        <dbReference type="Proteomes" id="UP000308092"/>
    </source>
</evidence>
<dbReference type="EMBL" id="SOSA01000322">
    <property type="protein sequence ID" value="THC92590.1"/>
    <property type="molecule type" value="Genomic_DNA"/>
</dbReference>
<dbReference type="AlphaFoldDB" id="A0A4S3JBX8"/>
<feature type="region of interest" description="Disordered" evidence="1">
    <location>
        <begin position="31"/>
        <end position="68"/>
    </location>
</feature>
<gene>
    <name evidence="2" type="ORF">EYZ11_007920</name>
</gene>